<keyword evidence="4" id="KW-1185">Reference proteome</keyword>
<reference evidence="3 4" key="1">
    <citation type="submission" date="2013-03" db="EMBL/GenBank/DDBJ databases">
        <title>The Genome Sequence of Phialophora europaea CBS 101466.</title>
        <authorList>
            <consortium name="The Broad Institute Genomics Platform"/>
            <person name="Cuomo C."/>
            <person name="de Hoog S."/>
            <person name="Gorbushina A."/>
            <person name="Walker B."/>
            <person name="Young S.K."/>
            <person name="Zeng Q."/>
            <person name="Gargeya S."/>
            <person name="Fitzgerald M."/>
            <person name="Haas B."/>
            <person name="Abouelleil A."/>
            <person name="Allen A.W."/>
            <person name="Alvarado L."/>
            <person name="Arachchi H.M."/>
            <person name="Berlin A.M."/>
            <person name="Chapman S.B."/>
            <person name="Gainer-Dewar J."/>
            <person name="Goldberg J."/>
            <person name="Griggs A."/>
            <person name="Gujja S."/>
            <person name="Hansen M."/>
            <person name="Howarth C."/>
            <person name="Imamovic A."/>
            <person name="Ireland A."/>
            <person name="Larimer J."/>
            <person name="McCowan C."/>
            <person name="Murphy C."/>
            <person name="Pearson M."/>
            <person name="Poon T.W."/>
            <person name="Priest M."/>
            <person name="Roberts A."/>
            <person name="Saif S."/>
            <person name="Shea T."/>
            <person name="Sisk P."/>
            <person name="Sykes S."/>
            <person name="Wortman J."/>
            <person name="Nusbaum C."/>
            <person name="Birren B."/>
        </authorList>
    </citation>
    <scope>NUCLEOTIDE SEQUENCE [LARGE SCALE GENOMIC DNA]</scope>
    <source>
        <strain evidence="3 4">CBS 101466</strain>
    </source>
</reference>
<evidence type="ECO:0000256" key="2">
    <source>
        <dbReference type="SAM" id="Phobius"/>
    </source>
</evidence>
<dbReference type="VEuPathDB" id="FungiDB:HMPREF1541_09329"/>
<feature type="region of interest" description="Disordered" evidence="1">
    <location>
        <begin position="300"/>
        <end position="348"/>
    </location>
</feature>
<keyword evidence="2" id="KW-1133">Transmembrane helix</keyword>
<dbReference type="PROSITE" id="PS51257">
    <property type="entry name" value="PROKAR_LIPOPROTEIN"/>
    <property type="match status" value="1"/>
</dbReference>
<feature type="compositionally biased region" description="Polar residues" evidence="1">
    <location>
        <begin position="166"/>
        <end position="181"/>
    </location>
</feature>
<dbReference type="GeneID" id="19976668"/>
<dbReference type="HOGENOM" id="CLU_796984_0_0_1"/>
<protein>
    <submittedName>
        <fullName evidence="3">Uncharacterized protein</fullName>
    </submittedName>
</protein>
<dbReference type="OrthoDB" id="10678933at2759"/>
<feature type="transmembrane region" description="Helical" evidence="2">
    <location>
        <begin position="6"/>
        <end position="27"/>
    </location>
</feature>
<keyword evidence="2" id="KW-0812">Transmembrane</keyword>
<evidence type="ECO:0000313" key="3">
    <source>
        <dbReference type="EMBL" id="ETN45497.1"/>
    </source>
</evidence>
<keyword evidence="2" id="KW-0472">Membrane</keyword>
<gene>
    <name evidence="3" type="ORF">HMPREF1541_09329</name>
</gene>
<accession>W2S9Y7</accession>
<evidence type="ECO:0000256" key="1">
    <source>
        <dbReference type="SAM" id="MobiDB-lite"/>
    </source>
</evidence>
<dbReference type="EMBL" id="KB822712">
    <property type="protein sequence ID" value="ETN45497.1"/>
    <property type="molecule type" value="Genomic_DNA"/>
</dbReference>
<name>W2S9Y7_CYPE1</name>
<feature type="compositionally biased region" description="Polar residues" evidence="1">
    <location>
        <begin position="124"/>
        <end position="151"/>
    </location>
</feature>
<proteinExistence type="predicted"/>
<organism evidence="3 4">
    <name type="scientific">Cyphellophora europaea (strain CBS 101466)</name>
    <name type="common">Phialophora europaea</name>
    <dbReference type="NCBI Taxonomy" id="1220924"/>
    <lineage>
        <taxon>Eukaryota</taxon>
        <taxon>Fungi</taxon>
        <taxon>Dikarya</taxon>
        <taxon>Ascomycota</taxon>
        <taxon>Pezizomycotina</taxon>
        <taxon>Eurotiomycetes</taxon>
        <taxon>Chaetothyriomycetidae</taxon>
        <taxon>Chaetothyriales</taxon>
        <taxon>Cyphellophoraceae</taxon>
        <taxon>Cyphellophora</taxon>
    </lineage>
</organism>
<feature type="region of interest" description="Disordered" evidence="1">
    <location>
        <begin position="74"/>
        <end position="198"/>
    </location>
</feature>
<dbReference type="Proteomes" id="UP000030752">
    <property type="component" value="Unassembled WGS sequence"/>
</dbReference>
<dbReference type="InParanoid" id="W2S9Y7"/>
<dbReference type="AlphaFoldDB" id="W2S9Y7"/>
<sequence>MVNTFTRVFPIVFVVLFFGAFSCLVLVPKLRQCKACRRIRKRNFDLDTSDNTELTTLPVNANINRISARDFPTKPIPFRDHHRRPAAARLARRSERFSSDVQNPFADPPRYRPYYGDPPPTPYSRSIRSLSTPTRAGRHSSPSQNNASMTRGPSLVITDHSDPFDSASSQNDMRPSQSLTFSDHGDRPFSVVSLPDPTYQPTKLSIPDLAKCEPRSAGQAPPLGRKLEQFPMPKSGSAHLHPNAVFTQMGAATPPTPPATVTRPNYANTGAKIKVSEIRQLFDPNKASLDVVKPDIRASSIYSRDEEGRPLLASDSMEEMQTGEKSKLPRSYSRPLPKGKAPGGAEWL</sequence>
<evidence type="ECO:0000313" key="4">
    <source>
        <dbReference type="Proteomes" id="UP000030752"/>
    </source>
</evidence>
<dbReference type="RefSeq" id="XP_008712225.1">
    <property type="nucleotide sequence ID" value="XM_008714003.1"/>
</dbReference>